<dbReference type="PANTHER" id="PTHR10336:SF6">
    <property type="entry name" value="1-PHOSPHATIDYLINOSITOL 4,5-BISPHOSPHATE PHOSPHODIESTERASE EPSILON-1"/>
    <property type="match status" value="1"/>
</dbReference>
<comment type="subcellular location">
    <subcellularLocation>
        <location evidence="2">Secreted</location>
    </subcellularLocation>
</comment>
<dbReference type="SMART" id="SM00239">
    <property type="entry name" value="C2"/>
    <property type="match status" value="1"/>
</dbReference>
<evidence type="ECO:0000256" key="5">
    <source>
        <dbReference type="ARBA" id="ARBA00022842"/>
    </source>
</evidence>
<reference evidence="10 11" key="1">
    <citation type="journal article" date="2019" name="Sci. Rep.">
        <title>Orb-weaving spider Araneus ventricosus genome elucidates the spidroin gene catalogue.</title>
        <authorList>
            <person name="Kono N."/>
            <person name="Nakamura H."/>
            <person name="Ohtoshi R."/>
            <person name="Moran D.A.P."/>
            <person name="Shinohara A."/>
            <person name="Yoshida Y."/>
            <person name="Fujiwara M."/>
            <person name="Mori M."/>
            <person name="Tomita M."/>
            <person name="Arakawa K."/>
        </authorList>
    </citation>
    <scope>NUCLEOTIDE SEQUENCE [LARGE SCALE GENOMIC DNA]</scope>
</reference>
<dbReference type="GO" id="GO:0007265">
    <property type="term" value="P:Ras protein signal transduction"/>
    <property type="evidence" value="ECO:0007669"/>
    <property type="project" value="TreeGrafter"/>
</dbReference>
<keyword evidence="7" id="KW-0456">Lyase</keyword>
<dbReference type="InterPro" id="IPR035892">
    <property type="entry name" value="C2_domain_sf"/>
</dbReference>
<evidence type="ECO:0000256" key="6">
    <source>
        <dbReference type="ARBA" id="ARBA00023157"/>
    </source>
</evidence>
<feature type="domain" description="PI-PLC Y-box" evidence="9">
    <location>
        <begin position="2"/>
        <end position="25"/>
    </location>
</feature>
<dbReference type="Proteomes" id="UP000499080">
    <property type="component" value="Unassembled WGS sequence"/>
</dbReference>
<dbReference type="InterPro" id="IPR001711">
    <property type="entry name" value="PLipase_C_Pinositol-sp_Y"/>
</dbReference>
<dbReference type="InterPro" id="IPR017946">
    <property type="entry name" value="PLC-like_Pdiesterase_TIM-brl"/>
</dbReference>
<dbReference type="GO" id="GO:0005576">
    <property type="term" value="C:extracellular region"/>
    <property type="evidence" value="ECO:0007669"/>
    <property type="project" value="UniProtKB-SubCell"/>
</dbReference>
<dbReference type="Gene3D" id="3.20.20.190">
    <property type="entry name" value="Phosphatidylinositol (PI) phosphodiesterase"/>
    <property type="match status" value="1"/>
</dbReference>
<dbReference type="PROSITE" id="PS50004">
    <property type="entry name" value="C2"/>
    <property type="match status" value="1"/>
</dbReference>
<feature type="domain" description="C2" evidence="8">
    <location>
        <begin position="30"/>
        <end position="160"/>
    </location>
</feature>
<name>A0A4Y2WP31_ARAVE</name>
<evidence type="ECO:0000256" key="1">
    <source>
        <dbReference type="ARBA" id="ARBA00000110"/>
    </source>
</evidence>
<dbReference type="Gene3D" id="2.60.40.150">
    <property type="entry name" value="C2 domain"/>
    <property type="match status" value="1"/>
</dbReference>
<feature type="non-terminal residue" evidence="10">
    <location>
        <position position="1"/>
    </location>
</feature>
<keyword evidence="5" id="KW-0460">Magnesium</keyword>
<sequence>SALHLNTAMFEQNACCGYVRKPRVMWDRSHMMYGRFNPWEKSFDGFHALNLSITVISGQYVCPATFNGSPMVELDVIGIPVDCNRYKTKIVQRNSLNPIWNEVFNFRVTFVDLAFIRFSVMDMGNNHLTAQRVIPLGKIKQEIRQPVTVVCPYVIVTGEMLLRQEPFQVLEQMLIAESKIETIGGMVKHLPAKPLQKFLCMQRRMRTSVVMKQSPIVNHLF</sequence>
<dbReference type="GO" id="GO:0048015">
    <property type="term" value="P:phosphatidylinositol-mediated signaling"/>
    <property type="evidence" value="ECO:0007669"/>
    <property type="project" value="TreeGrafter"/>
</dbReference>
<keyword evidence="6" id="KW-1015">Disulfide bond</keyword>
<dbReference type="GO" id="GO:0046488">
    <property type="term" value="P:phosphatidylinositol metabolic process"/>
    <property type="evidence" value="ECO:0007669"/>
    <property type="project" value="TreeGrafter"/>
</dbReference>
<comment type="catalytic activity">
    <reaction evidence="1">
        <text>an N-(acyl)-sphingosylphosphoethanolamine = an N-(acyl)-sphingosyl-1,3-cyclic phosphate + ethanolamine</text>
        <dbReference type="Rhea" id="RHEA:60648"/>
        <dbReference type="ChEBI" id="CHEBI:57603"/>
        <dbReference type="ChEBI" id="CHEBI:143891"/>
        <dbReference type="ChEBI" id="CHEBI:143892"/>
    </reaction>
</comment>
<evidence type="ECO:0000313" key="10">
    <source>
        <dbReference type="EMBL" id="GBO38364.1"/>
    </source>
</evidence>
<comment type="caution">
    <text evidence="10">The sequence shown here is derived from an EMBL/GenBank/DDBJ whole genome shotgun (WGS) entry which is preliminary data.</text>
</comment>
<organism evidence="10 11">
    <name type="scientific">Araneus ventricosus</name>
    <name type="common">Orbweaver spider</name>
    <name type="synonym">Epeira ventricosa</name>
    <dbReference type="NCBI Taxonomy" id="182803"/>
    <lineage>
        <taxon>Eukaryota</taxon>
        <taxon>Metazoa</taxon>
        <taxon>Ecdysozoa</taxon>
        <taxon>Arthropoda</taxon>
        <taxon>Chelicerata</taxon>
        <taxon>Arachnida</taxon>
        <taxon>Araneae</taxon>
        <taxon>Araneomorphae</taxon>
        <taxon>Entelegynae</taxon>
        <taxon>Araneoidea</taxon>
        <taxon>Araneidae</taxon>
        <taxon>Araneus</taxon>
    </lineage>
</organism>
<dbReference type="GO" id="GO:0046872">
    <property type="term" value="F:metal ion binding"/>
    <property type="evidence" value="ECO:0007669"/>
    <property type="project" value="UniProtKB-KW"/>
</dbReference>
<dbReference type="Pfam" id="PF00168">
    <property type="entry name" value="C2"/>
    <property type="match status" value="1"/>
</dbReference>
<evidence type="ECO:0000259" key="9">
    <source>
        <dbReference type="PROSITE" id="PS50008"/>
    </source>
</evidence>
<keyword evidence="3" id="KW-0964">Secreted</keyword>
<dbReference type="AlphaFoldDB" id="A0A4Y2WP31"/>
<keyword evidence="4" id="KW-0479">Metal-binding</keyword>
<evidence type="ECO:0000259" key="8">
    <source>
        <dbReference type="PROSITE" id="PS50004"/>
    </source>
</evidence>
<dbReference type="GO" id="GO:0051209">
    <property type="term" value="P:release of sequestered calcium ion into cytosol"/>
    <property type="evidence" value="ECO:0007669"/>
    <property type="project" value="TreeGrafter"/>
</dbReference>
<accession>A0A4Y2WP31</accession>
<dbReference type="GO" id="GO:0004435">
    <property type="term" value="F:phosphatidylinositol-4,5-bisphosphate phospholipase C activity"/>
    <property type="evidence" value="ECO:0007669"/>
    <property type="project" value="InterPro"/>
</dbReference>
<dbReference type="InterPro" id="IPR000008">
    <property type="entry name" value="C2_dom"/>
</dbReference>
<evidence type="ECO:0000256" key="3">
    <source>
        <dbReference type="ARBA" id="ARBA00022525"/>
    </source>
</evidence>
<evidence type="ECO:0000313" key="11">
    <source>
        <dbReference type="Proteomes" id="UP000499080"/>
    </source>
</evidence>
<dbReference type="InterPro" id="IPR001192">
    <property type="entry name" value="PI-PLC_fam"/>
</dbReference>
<dbReference type="PANTHER" id="PTHR10336">
    <property type="entry name" value="PHOSPHOINOSITIDE-SPECIFIC PHOSPHOLIPASE C FAMILY PROTEIN"/>
    <property type="match status" value="1"/>
</dbReference>
<dbReference type="SUPFAM" id="SSF49562">
    <property type="entry name" value="C2 domain (Calcium/lipid-binding domain, CaLB)"/>
    <property type="match status" value="1"/>
</dbReference>
<proteinExistence type="predicted"/>
<gene>
    <name evidence="10" type="primary">Plce1_1</name>
    <name evidence="10" type="ORF">AVEN_62567_1</name>
</gene>
<evidence type="ECO:0000256" key="2">
    <source>
        <dbReference type="ARBA" id="ARBA00004613"/>
    </source>
</evidence>
<keyword evidence="11" id="KW-1185">Reference proteome</keyword>
<dbReference type="GO" id="GO:0016829">
    <property type="term" value="F:lyase activity"/>
    <property type="evidence" value="ECO:0007669"/>
    <property type="project" value="UniProtKB-KW"/>
</dbReference>
<dbReference type="EMBL" id="BGPR01063050">
    <property type="protein sequence ID" value="GBO38364.1"/>
    <property type="molecule type" value="Genomic_DNA"/>
</dbReference>
<dbReference type="GO" id="GO:0007186">
    <property type="term" value="P:G protein-coupled receptor signaling pathway"/>
    <property type="evidence" value="ECO:0007669"/>
    <property type="project" value="TreeGrafter"/>
</dbReference>
<dbReference type="OrthoDB" id="269822at2759"/>
<dbReference type="PROSITE" id="PS50008">
    <property type="entry name" value="PIPLC_Y_DOMAIN"/>
    <property type="match status" value="1"/>
</dbReference>
<dbReference type="SUPFAM" id="SSF51695">
    <property type="entry name" value="PLC-like phosphodiesterases"/>
    <property type="match status" value="1"/>
</dbReference>
<protein>
    <submittedName>
        <fullName evidence="10">1-phosphatidylinositol 4,5-bisphosphate phosphodiesterase epsilon-1</fullName>
    </submittedName>
</protein>
<evidence type="ECO:0000256" key="4">
    <source>
        <dbReference type="ARBA" id="ARBA00022723"/>
    </source>
</evidence>
<evidence type="ECO:0000256" key="7">
    <source>
        <dbReference type="ARBA" id="ARBA00023239"/>
    </source>
</evidence>
<dbReference type="CDD" id="cd00275">
    <property type="entry name" value="C2_PLC_like"/>
    <property type="match status" value="1"/>
</dbReference>